<feature type="compositionally biased region" description="Basic residues" evidence="9">
    <location>
        <begin position="1396"/>
        <end position="1405"/>
    </location>
</feature>
<sequence length="1468" mass="163425">MSAQNASQTVATRARAVSSTATTSISLCEGIGCRTPNDVQRSLCLSCGSTYCDVCWFKQGPHQPGKVGIDGLPHEKTDKTVYERLKNILQPPSDAQELTQLHIEDEDTTWFGIEKDVGGQPIFQDHGRYAALMAETKQPGTSVRYPQLVSFVGQTGAGKSTLIKMLVSLLERKLTGAGAQFRSPVVGSTKNDKSPTSGDVHLYIDPETAYGPLPMLYADCEGLEGGDTAPIASRLRETMRNQGHPSVVRRRLFSSRPRELVYAKTNTDARNREWAVKKVYPRLLYTFSDVVVFVLRNPRAFESSALRLLLEWASTSVESSINQPTLPHAIIVLNATSTEIDPDEWDVKTATERLLAHVEHAVTEVEFFRLYTEHWRKRHKAINNMADLIRCYYADITVVRIPTKGRYMLADAQINKLHAEILKGCDASFSSKMSAHMLSNTDELNSYLQAGFDHFTTEEDKPFNFVEVALKNNPIPRDFGDHILGLAAVVREVTEDRDGPKLFNKLSYMVASCIFIDCIRQRRPGKSQDLFDQFYSSSCTAALEHFCNKFWPCSYVSKKGRPCVNVKATHGPKGHQNAQGKIISSGPYQSRFSSFEYSKTWSALIKEYLFRFEKQLEETAAKQRPRPRDAVNPKDVLAYDLHHEHMQDFFRMWENRSASDFASPTTCFCCLMEVPQHPLPCGHVLCTECVKVYGRHYDRNSFVMEYCPLHRKQGKFSDVCVIHFKPDSAGVRVLTLDGGGIRGIVELEVLREVEQALGGRIPLLAFFDLIVGTSTGGIIALAIGVKQWSLNQCISEFVRLCDQAFTPRELQAPGLKQMTTLRHGSKYRTQPLRNALRQAFGNEDLYGGPKKGHAVYDTKVAVTATSGTGDKPVLLANYSRQEENEPSYKFEFPHRLRLWEAAAATSAAPPFFKPFDTAGKQSYLDGAIYYNNPVRVANHERRYLWPDVAENPPDIILSVGTGQNRTLIAEELLQEQAEQSKVRESKPKAGGKWAQFGEKLKTSNRKKPKNFQLFSKYFDVLVNRIDKILDAEREWQVFHAEAQNTGKSMDGGSRCIRVNLDLGKEPPALDAKTELTNLQTQVVQLLRSREYQNDIEQVAYRLVASTFYFIKDSVSANDNGTFRCSGRITCRFEGNSSEMRRNMRELGHLLRQQQIPGYQPFFTIKEQAGDVDSNKVFITESMIEDMIRRAEFRFDKTVEIEVPNQLTMTTIYLALYERRSFEPGLYPISGFPRCLVMEDSMNATRLDKRAELIRQRRYGALDVANDPKVLSPSEEALPGTATVATVDPDISDAATLVETNSSDGGVSVPSLNREASGEDKRRIFLGKSSRGSLSPTNNGKPAASTAQKQDGAAVLRDRDASQSGVSSAGAGAGARRTESQTSAAEAESSSNSNSGHGHKRAASVGLRRRLSLRSLRAKAHVAAEARTVIVDASEMQSPHTSSTTIGGGTGLSLSDDADSDGPVSDDEL</sequence>
<evidence type="ECO:0000256" key="3">
    <source>
        <dbReference type="ARBA" id="ARBA00022801"/>
    </source>
</evidence>
<dbReference type="SUPFAM" id="SSF52151">
    <property type="entry name" value="FabD/lysophospholipase-like"/>
    <property type="match status" value="1"/>
</dbReference>
<feature type="compositionally biased region" description="Low complexity" evidence="9">
    <location>
        <begin position="1379"/>
        <end position="1394"/>
    </location>
</feature>
<keyword evidence="1" id="KW-0479">Metal-binding</keyword>
<evidence type="ECO:0000256" key="6">
    <source>
        <dbReference type="ARBA" id="ARBA00023098"/>
    </source>
</evidence>
<dbReference type="Pfam" id="PF01734">
    <property type="entry name" value="Patatin"/>
    <property type="match status" value="1"/>
</dbReference>
<evidence type="ECO:0000259" key="11">
    <source>
        <dbReference type="PROSITE" id="PS51635"/>
    </source>
</evidence>
<keyword evidence="6 8" id="KW-0443">Lipid metabolism</keyword>
<dbReference type="GO" id="GO:0008270">
    <property type="term" value="F:zinc ion binding"/>
    <property type="evidence" value="ECO:0007669"/>
    <property type="project" value="UniProtKB-KW"/>
</dbReference>
<dbReference type="SUPFAM" id="SSF52540">
    <property type="entry name" value="P-loop containing nucleoside triphosphate hydrolases"/>
    <property type="match status" value="2"/>
</dbReference>
<evidence type="ECO:0000256" key="5">
    <source>
        <dbReference type="ARBA" id="ARBA00022963"/>
    </source>
</evidence>
<reference evidence="12 13" key="1">
    <citation type="submission" date="2023-06" db="EMBL/GenBank/DDBJ databases">
        <title>Black Yeasts Isolated from many extreme environments.</title>
        <authorList>
            <person name="Coleine C."/>
            <person name="Stajich J.E."/>
            <person name="Selbmann L."/>
        </authorList>
    </citation>
    <scope>NUCLEOTIDE SEQUENCE [LARGE SCALE GENOMIC DNA]</scope>
    <source>
        <strain evidence="12 13">CCFEE 5887</strain>
    </source>
</reference>
<dbReference type="GO" id="GO:0046486">
    <property type="term" value="P:glycerolipid metabolic process"/>
    <property type="evidence" value="ECO:0007669"/>
    <property type="project" value="UniProtKB-ARBA"/>
</dbReference>
<dbReference type="PANTHER" id="PTHR24185:SF1">
    <property type="entry name" value="CALCIUM-INDEPENDENT PHOSPHOLIPASE A2-GAMMA"/>
    <property type="match status" value="1"/>
</dbReference>
<dbReference type="PROSITE" id="PS50089">
    <property type="entry name" value="ZF_RING_2"/>
    <property type="match status" value="1"/>
</dbReference>
<dbReference type="GO" id="GO:0016042">
    <property type="term" value="P:lipid catabolic process"/>
    <property type="evidence" value="ECO:0007669"/>
    <property type="project" value="UniProtKB-UniRule"/>
</dbReference>
<dbReference type="EMBL" id="JAXLQG010000009">
    <property type="protein sequence ID" value="KAK5535917.1"/>
    <property type="molecule type" value="Genomic_DNA"/>
</dbReference>
<dbReference type="CDD" id="cd16449">
    <property type="entry name" value="RING-HC"/>
    <property type="match status" value="1"/>
</dbReference>
<dbReference type="GO" id="GO:0047499">
    <property type="term" value="F:calcium-independent phospholipase A2 activity"/>
    <property type="evidence" value="ECO:0007669"/>
    <property type="project" value="TreeGrafter"/>
</dbReference>
<evidence type="ECO:0000256" key="1">
    <source>
        <dbReference type="ARBA" id="ARBA00022723"/>
    </source>
</evidence>
<dbReference type="InterPro" id="IPR027417">
    <property type="entry name" value="P-loop_NTPase"/>
</dbReference>
<keyword evidence="3 8" id="KW-0378">Hydrolase</keyword>
<keyword evidence="4" id="KW-0862">Zinc</keyword>
<evidence type="ECO:0000259" key="10">
    <source>
        <dbReference type="PROSITE" id="PS50089"/>
    </source>
</evidence>
<evidence type="ECO:0000313" key="13">
    <source>
        <dbReference type="Proteomes" id="UP001345827"/>
    </source>
</evidence>
<evidence type="ECO:0000256" key="8">
    <source>
        <dbReference type="PROSITE-ProRule" id="PRU01161"/>
    </source>
</evidence>
<keyword evidence="2 7" id="KW-0863">Zinc-finger</keyword>
<dbReference type="InterPro" id="IPR001841">
    <property type="entry name" value="Znf_RING"/>
</dbReference>
<evidence type="ECO:0000256" key="2">
    <source>
        <dbReference type="ARBA" id="ARBA00022771"/>
    </source>
</evidence>
<dbReference type="GO" id="GO:0016020">
    <property type="term" value="C:membrane"/>
    <property type="evidence" value="ECO:0007669"/>
    <property type="project" value="TreeGrafter"/>
</dbReference>
<dbReference type="PANTHER" id="PTHR24185">
    <property type="entry name" value="CALCIUM-INDEPENDENT PHOSPHOLIPASE A2-GAMMA"/>
    <property type="match status" value="1"/>
</dbReference>
<feature type="active site" description="Nucleophile" evidence="8">
    <location>
        <position position="774"/>
    </location>
</feature>
<feature type="short sequence motif" description="GXSXG" evidence="8">
    <location>
        <begin position="772"/>
        <end position="776"/>
    </location>
</feature>
<dbReference type="PROSITE" id="PS00518">
    <property type="entry name" value="ZF_RING_1"/>
    <property type="match status" value="1"/>
</dbReference>
<feature type="short sequence motif" description="GXGXXG" evidence="8">
    <location>
        <begin position="738"/>
        <end position="743"/>
    </location>
</feature>
<gene>
    <name evidence="12" type="ORF">LTR25_005819</name>
</gene>
<dbReference type="Gene3D" id="3.40.1090.10">
    <property type="entry name" value="Cytosolic phospholipase A2 catalytic domain"/>
    <property type="match status" value="1"/>
</dbReference>
<feature type="region of interest" description="Disordered" evidence="9">
    <location>
        <begin position="1427"/>
        <end position="1468"/>
    </location>
</feature>
<proteinExistence type="predicted"/>
<accession>A0AAV9Q846</accession>
<dbReference type="PROSITE" id="PS51635">
    <property type="entry name" value="PNPLA"/>
    <property type="match status" value="1"/>
</dbReference>
<feature type="compositionally biased region" description="Acidic residues" evidence="9">
    <location>
        <begin position="1455"/>
        <end position="1468"/>
    </location>
</feature>
<evidence type="ECO:0000256" key="7">
    <source>
        <dbReference type="PROSITE-ProRule" id="PRU00175"/>
    </source>
</evidence>
<feature type="short sequence motif" description="DGA/G" evidence="8">
    <location>
        <begin position="925"/>
        <end position="927"/>
    </location>
</feature>
<evidence type="ECO:0008006" key="14">
    <source>
        <dbReference type="Google" id="ProtNLM"/>
    </source>
</evidence>
<name>A0AAV9Q846_9PEZI</name>
<organism evidence="12 13">
    <name type="scientific">Vermiconidia calcicola</name>
    <dbReference type="NCBI Taxonomy" id="1690605"/>
    <lineage>
        <taxon>Eukaryota</taxon>
        <taxon>Fungi</taxon>
        <taxon>Dikarya</taxon>
        <taxon>Ascomycota</taxon>
        <taxon>Pezizomycotina</taxon>
        <taxon>Dothideomycetes</taxon>
        <taxon>Dothideomycetidae</taxon>
        <taxon>Mycosphaerellales</taxon>
        <taxon>Extremaceae</taxon>
        <taxon>Vermiconidia</taxon>
    </lineage>
</organism>
<feature type="region of interest" description="Disordered" evidence="9">
    <location>
        <begin position="1298"/>
        <end position="1405"/>
    </location>
</feature>
<keyword evidence="13" id="KW-1185">Reference proteome</keyword>
<protein>
    <recommendedName>
        <fullName evidence="14">PNPLA domain-containing protein</fullName>
    </recommendedName>
</protein>
<comment type="caution">
    <text evidence="12">The sequence shown here is derived from an EMBL/GenBank/DDBJ whole genome shotgun (WGS) entry which is preliminary data.</text>
</comment>
<feature type="domain" description="RING-type" evidence="10">
    <location>
        <begin position="667"/>
        <end position="711"/>
    </location>
</feature>
<feature type="active site" description="Proton acceptor" evidence="8">
    <location>
        <position position="925"/>
    </location>
</feature>
<dbReference type="InterPro" id="IPR016035">
    <property type="entry name" value="Acyl_Trfase/lysoPLipase"/>
</dbReference>
<evidence type="ECO:0000313" key="12">
    <source>
        <dbReference type="EMBL" id="KAK5535917.1"/>
    </source>
</evidence>
<keyword evidence="5 8" id="KW-0442">Lipid degradation</keyword>
<dbReference type="CDD" id="cd07199">
    <property type="entry name" value="Pat17_PNPLA8_PNPLA9_like"/>
    <property type="match status" value="1"/>
</dbReference>
<dbReference type="GO" id="GO:0019369">
    <property type="term" value="P:arachidonate metabolic process"/>
    <property type="evidence" value="ECO:0007669"/>
    <property type="project" value="TreeGrafter"/>
</dbReference>
<feature type="domain" description="PNPLA" evidence="11">
    <location>
        <begin position="734"/>
        <end position="938"/>
    </location>
</feature>
<feature type="compositionally biased region" description="Polar residues" evidence="9">
    <location>
        <begin position="1329"/>
        <end position="1348"/>
    </location>
</feature>
<dbReference type="InterPro" id="IPR017907">
    <property type="entry name" value="Znf_RING_CS"/>
</dbReference>
<dbReference type="Proteomes" id="UP001345827">
    <property type="component" value="Unassembled WGS sequence"/>
</dbReference>
<evidence type="ECO:0000256" key="4">
    <source>
        <dbReference type="ARBA" id="ARBA00022833"/>
    </source>
</evidence>
<dbReference type="InterPro" id="IPR002641">
    <property type="entry name" value="PNPLA_dom"/>
</dbReference>
<evidence type="ECO:0000256" key="9">
    <source>
        <dbReference type="SAM" id="MobiDB-lite"/>
    </source>
</evidence>